<reference evidence="2 3" key="2">
    <citation type="journal article" date="2019" name="G3 (Bethesda)">
        <title>Hybrid Assembly of the Genome of the Entomopathogenic Nematode Steinernema carpocapsae Identifies the X-Chromosome.</title>
        <authorList>
            <person name="Serra L."/>
            <person name="Macchietto M."/>
            <person name="Macias-Munoz A."/>
            <person name="McGill C.J."/>
            <person name="Rodriguez I.M."/>
            <person name="Rodriguez B."/>
            <person name="Murad R."/>
            <person name="Mortazavi A."/>
        </authorList>
    </citation>
    <scope>NUCLEOTIDE SEQUENCE [LARGE SCALE GENOMIC DNA]</scope>
    <source>
        <strain evidence="2 3">ALL</strain>
    </source>
</reference>
<protein>
    <submittedName>
        <fullName evidence="2">Uncharacterized protein</fullName>
    </submittedName>
</protein>
<dbReference type="Proteomes" id="UP000298663">
    <property type="component" value="Unassembled WGS sequence"/>
</dbReference>
<keyword evidence="3" id="KW-1185">Reference proteome</keyword>
<organism evidence="2 3">
    <name type="scientific">Steinernema carpocapsae</name>
    <name type="common">Entomopathogenic nematode</name>
    <dbReference type="NCBI Taxonomy" id="34508"/>
    <lineage>
        <taxon>Eukaryota</taxon>
        <taxon>Metazoa</taxon>
        <taxon>Ecdysozoa</taxon>
        <taxon>Nematoda</taxon>
        <taxon>Chromadorea</taxon>
        <taxon>Rhabditida</taxon>
        <taxon>Tylenchina</taxon>
        <taxon>Panagrolaimomorpha</taxon>
        <taxon>Strongyloidoidea</taxon>
        <taxon>Steinernematidae</taxon>
        <taxon>Steinernema</taxon>
    </lineage>
</organism>
<evidence type="ECO:0000313" key="2">
    <source>
        <dbReference type="EMBL" id="TMS32740.1"/>
    </source>
</evidence>
<gene>
    <name evidence="2" type="ORF">L596_000545</name>
</gene>
<evidence type="ECO:0000256" key="1">
    <source>
        <dbReference type="SAM" id="MobiDB-lite"/>
    </source>
</evidence>
<dbReference type="AlphaFoldDB" id="A0A4U8UIE2"/>
<feature type="region of interest" description="Disordered" evidence="1">
    <location>
        <begin position="1"/>
        <end position="31"/>
    </location>
</feature>
<reference evidence="2 3" key="1">
    <citation type="journal article" date="2015" name="Genome Biol.">
        <title>Comparative genomics of Steinernema reveals deeply conserved gene regulatory networks.</title>
        <authorList>
            <person name="Dillman A.R."/>
            <person name="Macchietto M."/>
            <person name="Porter C.F."/>
            <person name="Rogers A."/>
            <person name="Williams B."/>
            <person name="Antoshechkin I."/>
            <person name="Lee M.M."/>
            <person name="Goodwin Z."/>
            <person name="Lu X."/>
            <person name="Lewis E.E."/>
            <person name="Goodrich-Blair H."/>
            <person name="Stock S.P."/>
            <person name="Adams B.J."/>
            <person name="Sternberg P.W."/>
            <person name="Mortazavi A."/>
        </authorList>
    </citation>
    <scope>NUCLEOTIDE SEQUENCE [LARGE SCALE GENOMIC DNA]</scope>
    <source>
        <strain evidence="2 3">ALL</strain>
    </source>
</reference>
<accession>A0A4U8UIE2</accession>
<sequence length="68" mass="7758">MKLSVQPVTCKPTSVSKCTSGHKESRPNRQAELHTSALREMIIGRRILDMRTFFVGLCARWVHAITLY</sequence>
<dbReference type="EMBL" id="AZBU02000001">
    <property type="protein sequence ID" value="TMS32740.1"/>
    <property type="molecule type" value="Genomic_DNA"/>
</dbReference>
<proteinExistence type="predicted"/>
<evidence type="ECO:0000313" key="3">
    <source>
        <dbReference type="Proteomes" id="UP000298663"/>
    </source>
</evidence>
<feature type="compositionally biased region" description="Basic and acidic residues" evidence="1">
    <location>
        <begin position="21"/>
        <end position="31"/>
    </location>
</feature>
<name>A0A4U8UIE2_STECR</name>
<comment type="caution">
    <text evidence="2">The sequence shown here is derived from an EMBL/GenBank/DDBJ whole genome shotgun (WGS) entry which is preliminary data.</text>
</comment>